<protein>
    <submittedName>
        <fullName evidence="1">Uncharacterized protein</fullName>
    </submittedName>
</protein>
<proteinExistence type="predicted"/>
<dbReference type="Proteomes" id="UP001174997">
    <property type="component" value="Unassembled WGS sequence"/>
</dbReference>
<evidence type="ECO:0000313" key="2">
    <source>
        <dbReference type="Proteomes" id="UP001174997"/>
    </source>
</evidence>
<reference evidence="1" key="1">
    <citation type="submission" date="2023-06" db="EMBL/GenBank/DDBJ databases">
        <title>Genome-scale phylogeny and comparative genomics of the fungal order Sordariales.</title>
        <authorList>
            <consortium name="Lawrence Berkeley National Laboratory"/>
            <person name="Hensen N."/>
            <person name="Bonometti L."/>
            <person name="Westerberg I."/>
            <person name="Brannstrom I.O."/>
            <person name="Guillou S."/>
            <person name="Cros-Aarteil S."/>
            <person name="Calhoun S."/>
            <person name="Haridas S."/>
            <person name="Kuo A."/>
            <person name="Mondo S."/>
            <person name="Pangilinan J."/>
            <person name="Riley R."/>
            <person name="Labutti K."/>
            <person name="Andreopoulos B."/>
            <person name="Lipzen A."/>
            <person name="Chen C."/>
            <person name="Yanf M."/>
            <person name="Daum C."/>
            <person name="Ng V."/>
            <person name="Clum A."/>
            <person name="Steindorff A."/>
            <person name="Ohm R."/>
            <person name="Martin F."/>
            <person name="Silar P."/>
            <person name="Natvig D."/>
            <person name="Lalanne C."/>
            <person name="Gautier V."/>
            <person name="Ament-Velasquez S.L."/>
            <person name="Kruys A."/>
            <person name="Hutchinson M.I."/>
            <person name="Powell A.J."/>
            <person name="Barry K."/>
            <person name="Miller A.N."/>
            <person name="Grigoriev I.V."/>
            <person name="Debuchy R."/>
            <person name="Gladieux P."/>
            <person name="Thoren M.H."/>
            <person name="Johannesson H."/>
        </authorList>
    </citation>
    <scope>NUCLEOTIDE SEQUENCE</scope>
    <source>
        <strain evidence="1">CBS 307.81</strain>
    </source>
</reference>
<accession>A0AA40DC69</accession>
<gene>
    <name evidence="1" type="ORF">QBC41DRAFT_62491</name>
</gene>
<dbReference type="AlphaFoldDB" id="A0AA40DC69"/>
<comment type="caution">
    <text evidence="1">The sequence shown here is derived from an EMBL/GenBank/DDBJ whole genome shotgun (WGS) entry which is preliminary data.</text>
</comment>
<evidence type="ECO:0000313" key="1">
    <source>
        <dbReference type="EMBL" id="KAK0671137.1"/>
    </source>
</evidence>
<dbReference type="EMBL" id="JAULSY010000024">
    <property type="protein sequence ID" value="KAK0671137.1"/>
    <property type="molecule type" value="Genomic_DNA"/>
</dbReference>
<organism evidence="1 2">
    <name type="scientific">Cercophora samala</name>
    <dbReference type="NCBI Taxonomy" id="330535"/>
    <lineage>
        <taxon>Eukaryota</taxon>
        <taxon>Fungi</taxon>
        <taxon>Dikarya</taxon>
        <taxon>Ascomycota</taxon>
        <taxon>Pezizomycotina</taxon>
        <taxon>Sordariomycetes</taxon>
        <taxon>Sordariomycetidae</taxon>
        <taxon>Sordariales</taxon>
        <taxon>Lasiosphaeriaceae</taxon>
        <taxon>Cercophora</taxon>
    </lineage>
</organism>
<sequence length="217" mass="23643">MATPSRLCLPRLFIFGRTLPYLTPQRSSSKVLDLSPESPPRLCQCKVTARLVCAFTFPLLWATCPSGPPPGPSPSPRSQTHSFGTRGFTERSAACCGRASGSAPLSLSVPRVVGPLSALALSHSLLPFKLFLSLFSPHFSRHPFVARLSTTRAGFPTIAPRDLFPPTRAPLSSRRFSSSLITTIVLPSREPSVTIATFLLDTHTLFGFSSRQHRERV</sequence>
<keyword evidence="2" id="KW-1185">Reference proteome</keyword>
<name>A0AA40DC69_9PEZI</name>